<dbReference type="Proteomes" id="UP000887574">
    <property type="component" value="Unplaced"/>
</dbReference>
<evidence type="ECO:0000313" key="2">
    <source>
        <dbReference type="WBParaSite" id="jg13896"/>
    </source>
</evidence>
<proteinExistence type="predicted"/>
<dbReference type="WBParaSite" id="jg13896">
    <property type="protein sequence ID" value="jg13896"/>
    <property type="gene ID" value="jg13896"/>
</dbReference>
<dbReference type="AlphaFoldDB" id="A0A915CYE1"/>
<name>A0A915CYE1_9BILA</name>
<accession>A0A915CYE1</accession>
<keyword evidence="1" id="KW-1185">Reference proteome</keyword>
<organism evidence="1 2">
    <name type="scientific">Ditylenchus dipsaci</name>
    <dbReference type="NCBI Taxonomy" id="166011"/>
    <lineage>
        <taxon>Eukaryota</taxon>
        <taxon>Metazoa</taxon>
        <taxon>Ecdysozoa</taxon>
        <taxon>Nematoda</taxon>
        <taxon>Chromadorea</taxon>
        <taxon>Rhabditida</taxon>
        <taxon>Tylenchina</taxon>
        <taxon>Tylenchomorpha</taxon>
        <taxon>Sphaerularioidea</taxon>
        <taxon>Anguinidae</taxon>
        <taxon>Anguininae</taxon>
        <taxon>Ditylenchus</taxon>
    </lineage>
</organism>
<reference evidence="2" key="1">
    <citation type="submission" date="2022-11" db="UniProtKB">
        <authorList>
            <consortium name="WormBaseParasite"/>
        </authorList>
    </citation>
    <scope>IDENTIFICATION</scope>
</reference>
<sequence>MQTLIKISSSFDDTNHIHCCCYCCSSTSNGQQQSGRRRRQQQPLLQQYYLFQEEQKGHNQLYSRSPLLMTQAMGETGRLSTPATQQSPDKCSTLKLIIVDHPLGLPCLPPPNLLYAGSTLLSLLLELWLSSSSNAQLVGVNELVKRQAFPGRFE</sequence>
<protein>
    <submittedName>
        <fullName evidence="2">Uncharacterized protein</fullName>
    </submittedName>
</protein>
<evidence type="ECO:0000313" key="1">
    <source>
        <dbReference type="Proteomes" id="UP000887574"/>
    </source>
</evidence>